<dbReference type="PANTHER" id="PTHR11069">
    <property type="entry name" value="GLUCOSYLCERAMIDASE"/>
    <property type="match status" value="1"/>
</dbReference>
<feature type="signal peptide" evidence="6">
    <location>
        <begin position="1"/>
        <end position="29"/>
    </location>
</feature>
<evidence type="ECO:0000313" key="9">
    <source>
        <dbReference type="EMBL" id="MBB6059941.1"/>
    </source>
</evidence>
<keyword evidence="4 9" id="KW-0326">Glycosidase</keyword>
<protein>
    <submittedName>
        <fullName evidence="9">Glucosylceramidase</fullName>
        <ecNumber evidence="9">3.2.1.45</ecNumber>
    </submittedName>
</protein>
<sequence>MQLLTRVYPGAAAALLGGALLLGGCGGNAGSDPTPQPPTAPPPPTTAGPSQVALWLTTPDKTALFSKQAVTLNFKAGTGSNPTIDVDTTRTYQTIDGFGYSLTGGSAQLLNQMSAPNRAALLKELFATDEGHIGTSYLRLSIGASDLDERPFTYNDLPTGQTDPTLARFSLAPDRQHLLPVLKEILAINPSLKLLGSPWTAPPWMKTNGSYIGGSLRPEYYAVYAQYFVQYLRGMQAEGIRLDAITLQNEPLHGGNNPSMLMTAAEQATFIRDHVGPALRAAGLSTKIILYDHNLDRPDYPLSILLDPEARQYVDGSAFHLYGGSISTMSQVHNAYPDKHVYFTEQWTGGPGNFAADLSWHLDNLIIGATRNWSRNVLEWNLAADQNYGPHTTGGCSTCLGALTISGNAVTRNSAYYTVAHAAKFARPGSVRIATNLPGTLPNVAFKTPSGQKVLIVLNTGASQTFDIRYRGQVVTTRLDGGAVGTYVW</sequence>
<feature type="domain" description="Glycosyl hydrolase family 30 beta sandwich" evidence="8">
    <location>
        <begin position="429"/>
        <end position="487"/>
    </location>
</feature>
<evidence type="ECO:0000256" key="6">
    <source>
        <dbReference type="SAM" id="SignalP"/>
    </source>
</evidence>
<evidence type="ECO:0000313" key="10">
    <source>
        <dbReference type="Proteomes" id="UP000532746"/>
    </source>
</evidence>
<dbReference type="EMBL" id="JACHGG010000003">
    <property type="protein sequence ID" value="MBB6059941.1"/>
    <property type="molecule type" value="Genomic_DNA"/>
</dbReference>
<comment type="similarity">
    <text evidence="1 4">Belongs to the glycosyl hydrolase 30 family.</text>
</comment>
<evidence type="ECO:0000256" key="4">
    <source>
        <dbReference type="RuleBase" id="RU361188"/>
    </source>
</evidence>
<dbReference type="InterPro" id="IPR001139">
    <property type="entry name" value="Glyco_hydro_30"/>
</dbReference>
<dbReference type="GO" id="GO:0006680">
    <property type="term" value="P:glucosylceramide catabolic process"/>
    <property type="evidence" value="ECO:0007669"/>
    <property type="project" value="TreeGrafter"/>
</dbReference>
<name>A0A7W9T1M8_9BACT</name>
<feature type="domain" description="Glycosyl hydrolase family 30 TIM-barrel" evidence="7">
    <location>
        <begin position="95"/>
        <end position="425"/>
    </location>
</feature>
<dbReference type="InterPro" id="IPR033452">
    <property type="entry name" value="GH30_C"/>
</dbReference>
<keyword evidence="2 6" id="KW-0732">Signal</keyword>
<dbReference type="GO" id="GO:0004348">
    <property type="term" value="F:glucosylceramidase activity"/>
    <property type="evidence" value="ECO:0007669"/>
    <property type="project" value="UniProtKB-EC"/>
</dbReference>
<dbReference type="InterPro" id="IPR013780">
    <property type="entry name" value="Glyco_hydro_b"/>
</dbReference>
<dbReference type="AlphaFoldDB" id="A0A7W9T1M8"/>
<proteinExistence type="inferred from homology"/>
<dbReference type="Gene3D" id="2.60.40.1180">
    <property type="entry name" value="Golgi alpha-mannosidase II"/>
    <property type="match status" value="1"/>
</dbReference>
<dbReference type="Pfam" id="PF17189">
    <property type="entry name" value="Glyco_hydro_30C"/>
    <property type="match status" value="1"/>
</dbReference>
<dbReference type="SUPFAM" id="SSF51445">
    <property type="entry name" value="(Trans)glycosidases"/>
    <property type="match status" value="1"/>
</dbReference>
<dbReference type="Proteomes" id="UP000532746">
    <property type="component" value="Unassembled WGS sequence"/>
</dbReference>
<feature type="region of interest" description="Disordered" evidence="5">
    <location>
        <begin position="27"/>
        <end position="50"/>
    </location>
</feature>
<organism evidence="9 10">
    <name type="scientific">Hymenobacter luteus</name>
    <dbReference type="NCBI Taxonomy" id="1411122"/>
    <lineage>
        <taxon>Bacteria</taxon>
        <taxon>Pseudomonadati</taxon>
        <taxon>Bacteroidota</taxon>
        <taxon>Cytophagia</taxon>
        <taxon>Cytophagales</taxon>
        <taxon>Hymenobacteraceae</taxon>
        <taxon>Hymenobacter</taxon>
    </lineage>
</organism>
<evidence type="ECO:0000256" key="3">
    <source>
        <dbReference type="ARBA" id="ARBA00022801"/>
    </source>
</evidence>
<evidence type="ECO:0000259" key="8">
    <source>
        <dbReference type="Pfam" id="PF17189"/>
    </source>
</evidence>
<reference evidence="9 10" key="1">
    <citation type="submission" date="2020-08" db="EMBL/GenBank/DDBJ databases">
        <title>Genomic Encyclopedia of Type Strains, Phase IV (KMG-IV): sequencing the most valuable type-strain genomes for metagenomic binning, comparative biology and taxonomic classification.</title>
        <authorList>
            <person name="Goeker M."/>
        </authorList>
    </citation>
    <scope>NUCLEOTIDE SEQUENCE [LARGE SCALE GENOMIC DNA]</scope>
    <source>
        <strain evidence="9 10">DSM 26718</strain>
    </source>
</reference>
<dbReference type="EC" id="3.2.1.45" evidence="9"/>
<dbReference type="PANTHER" id="PTHR11069:SF23">
    <property type="entry name" value="LYSOSOMAL ACID GLUCOSYLCERAMIDASE"/>
    <property type="match status" value="1"/>
</dbReference>
<dbReference type="InterPro" id="IPR017853">
    <property type="entry name" value="GH"/>
</dbReference>
<dbReference type="InterPro" id="IPR033453">
    <property type="entry name" value="Glyco_hydro_30_TIM-barrel"/>
</dbReference>
<evidence type="ECO:0000256" key="1">
    <source>
        <dbReference type="ARBA" id="ARBA00005382"/>
    </source>
</evidence>
<evidence type="ECO:0000256" key="2">
    <source>
        <dbReference type="ARBA" id="ARBA00022729"/>
    </source>
</evidence>
<evidence type="ECO:0000256" key="5">
    <source>
        <dbReference type="SAM" id="MobiDB-lite"/>
    </source>
</evidence>
<dbReference type="Pfam" id="PF02055">
    <property type="entry name" value="Glyco_hydro_30"/>
    <property type="match status" value="1"/>
</dbReference>
<evidence type="ECO:0000259" key="7">
    <source>
        <dbReference type="Pfam" id="PF02055"/>
    </source>
</evidence>
<feature type="compositionally biased region" description="Pro residues" evidence="5">
    <location>
        <begin position="34"/>
        <end position="46"/>
    </location>
</feature>
<feature type="chain" id="PRO_5030692664" evidence="6">
    <location>
        <begin position="30"/>
        <end position="489"/>
    </location>
</feature>
<dbReference type="PROSITE" id="PS51257">
    <property type="entry name" value="PROKAR_LIPOPROTEIN"/>
    <property type="match status" value="1"/>
</dbReference>
<dbReference type="Gene3D" id="3.20.20.80">
    <property type="entry name" value="Glycosidases"/>
    <property type="match status" value="1"/>
</dbReference>
<accession>A0A7W9T1M8</accession>
<dbReference type="RefSeq" id="WP_183403638.1">
    <property type="nucleotide sequence ID" value="NZ_JACHGG010000003.1"/>
</dbReference>
<gene>
    <name evidence="9" type="ORF">HNQ93_002801</name>
</gene>
<keyword evidence="10" id="KW-1185">Reference proteome</keyword>
<dbReference type="GO" id="GO:0016020">
    <property type="term" value="C:membrane"/>
    <property type="evidence" value="ECO:0007669"/>
    <property type="project" value="GOC"/>
</dbReference>
<keyword evidence="3 4" id="KW-0378">Hydrolase</keyword>
<comment type="caution">
    <text evidence="9">The sequence shown here is derived from an EMBL/GenBank/DDBJ whole genome shotgun (WGS) entry which is preliminary data.</text>
</comment>